<gene>
    <name evidence="7" type="ORF">OAUR00152_LOCUS12215</name>
</gene>
<dbReference type="SUPFAM" id="SSF57667">
    <property type="entry name" value="beta-beta-alpha zinc fingers"/>
    <property type="match status" value="1"/>
</dbReference>
<dbReference type="GO" id="GO:0005634">
    <property type="term" value="C:nucleus"/>
    <property type="evidence" value="ECO:0007669"/>
    <property type="project" value="TreeGrafter"/>
</dbReference>
<feature type="compositionally biased region" description="Basic and acidic residues" evidence="5">
    <location>
        <begin position="303"/>
        <end position="335"/>
    </location>
</feature>
<accession>A0A7S4IJY5</accession>
<dbReference type="PANTHER" id="PTHR12805:SF0">
    <property type="entry name" value="DNA_RNA-BINDING PROTEIN KIN17"/>
    <property type="match status" value="1"/>
</dbReference>
<evidence type="ECO:0000256" key="5">
    <source>
        <dbReference type="SAM" id="MobiDB-lite"/>
    </source>
</evidence>
<dbReference type="InterPro" id="IPR041330">
    <property type="entry name" value="KN17_SH3"/>
</dbReference>
<feature type="compositionally biased region" description="Acidic residues" evidence="5">
    <location>
        <begin position="235"/>
        <end position="246"/>
    </location>
</feature>
<dbReference type="Gene3D" id="1.10.10.2030">
    <property type="entry name" value="DNA/RNA-binding protein Kin17, conserved domain"/>
    <property type="match status" value="1"/>
</dbReference>
<dbReference type="FunFam" id="1.10.10.2030:FF:000001">
    <property type="entry name" value="DNA/RNA-binding protein KIN17, putative"/>
    <property type="match status" value="1"/>
</dbReference>
<evidence type="ECO:0000256" key="1">
    <source>
        <dbReference type="ARBA" id="ARBA00008517"/>
    </source>
</evidence>
<dbReference type="InterPro" id="IPR056767">
    <property type="entry name" value="C2H2-Znf_KIN17"/>
</dbReference>
<dbReference type="AlphaFoldDB" id="A0A7S4IJY5"/>
<dbReference type="GO" id="GO:0006260">
    <property type="term" value="P:DNA replication"/>
    <property type="evidence" value="ECO:0007669"/>
    <property type="project" value="TreeGrafter"/>
</dbReference>
<protein>
    <recommendedName>
        <fullName evidence="6">C2H2-type domain-containing protein</fullName>
    </recommendedName>
</protein>
<dbReference type="GO" id="GO:0008270">
    <property type="term" value="F:zinc ion binding"/>
    <property type="evidence" value="ECO:0007669"/>
    <property type="project" value="UniProtKB-KW"/>
</dbReference>
<sequence>MPKAERGTPKDIANRMKAKGLQKLKFYCQMCSKQCRDENGFKCHLTSDSHLRQMKMFAENSSGIMDEFSREFEEGYLETLRRRHGTKRMNANNVYQEVIQDKHHIHMNSTKWATLTDFVQYLGKAGKCVVDETERGWYVTYIERDPALLARQEAHRKRVEAEKAEEVKAVKRMEKQRAEAAAALDRAGGTMHVEASKMKRNEGEGLVAMSIANRAVGGSKKKRVGDAGIKSAFGDDGDDGGEEFQEEEKRIRESGGFDKDRSACPAVVDDESRSRKRSRWGGKEEKFDESPTVHASTSKRPKHNDNDFQRNVDINRDRRSSRDGRSEKDVDGKRSRDIRKENWLHRDIIVRIISKKLAKGAYYKRKGIVDRVVEKFAAEVEIMDSGPDERDGGDVIRIDQDDLETVMPREGKKVRILNGCGRGEVAEVLELDKRKYQGILKIAKTGEVLKKVDYEDFSKMA</sequence>
<dbReference type="EMBL" id="HBKQ01018058">
    <property type="protein sequence ID" value="CAE2231741.1"/>
    <property type="molecule type" value="Transcribed_RNA"/>
</dbReference>
<keyword evidence="3" id="KW-0863">Zinc-finger</keyword>
<dbReference type="Gene3D" id="2.30.30.30">
    <property type="match status" value="1"/>
</dbReference>
<dbReference type="Pfam" id="PF18131">
    <property type="entry name" value="KN17_SH3"/>
    <property type="match status" value="1"/>
</dbReference>
<feature type="domain" description="C2H2-type" evidence="6">
    <location>
        <begin position="28"/>
        <end position="50"/>
    </location>
</feature>
<evidence type="ECO:0000313" key="7">
    <source>
        <dbReference type="EMBL" id="CAE2231741.1"/>
    </source>
</evidence>
<dbReference type="Pfam" id="PF10357">
    <property type="entry name" value="WH_KIN17"/>
    <property type="match status" value="1"/>
</dbReference>
<proteinExistence type="inferred from homology"/>
<dbReference type="PANTHER" id="PTHR12805">
    <property type="entry name" value="KIN17 KIN, ANTIGENIC DETERMINANT OF RECA PROTEIN HOMOLOG"/>
    <property type="match status" value="1"/>
</dbReference>
<evidence type="ECO:0000256" key="2">
    <source>
        <dbReference type="ARBA" id="ARBA00022723"/>
    </source>
</evidence>
<dbReference type="InterPro" id="IPR019447">
    <property type="entry name" value="DNA/RNA-bd_Kin17_WH-like_dom"/>
</dbReference>
<comment type="similarity">
    <text evidence="1">Belongs to the KIN17 family.</text>
</comment>
<dbReference type="Pfam" id="PF25095">
    <property type="entry name" value="C2H2-zf_KIN17"/>
    <property type="match status" value="1"/>
</dbReference>
<dbReference type="InterPro" id="IPR041995">
    <property type="entry name" value="KOW_KIN17"/>
</dbReference>
<dbReference type="Gene3D" id="2.30.30.140">
    <property type="match status" value="1"/>
</dbReference>
<dbReference type="SMART" id="SM01253">
    <property type="entry name" value="Kin17_mid"/>
    <property type="match status" value="1"/>
</dbReference>
<dbReference type="InterPro" id="IPR038254">
    <property type="entry name" value="KIN17_WH-like_sf"/>
</dbReference>
<dbReference type="FunFam" id="2.30.30.140:FF:000092">
    <property type="entry name" value="DNA/RNA-binding protein KIN17"/>
    <property type="match status" value="1"/>
</dbReference>
<feature type="region of interest" description="Disordered" evidence="5">
    <location>
        <begin position="217"/>
        <end position="335"/>
    </location>
</feature>
<dbReference type="GO" id="GO:0006974">
    <property type="term" value="P:DNA damage response"/>
    <property type="evidence" value="ECO:0007669"/>
    <property type="project" value="TreeGrafter"/>
</dbReference>
<evidence type="ECO:0000259" key="6">
    <source>
        <dbReference type="PROSITE" id="PS00028"/>
    </source>
</evidence>
<name>A0A7S4IJY5_9STRA</name>
<dbReference type="Pfam" id="PF25092">
    <property type="entry name" value="SH3_KIN17_C"/>
    <property type="match status" value="1"/>
</dbReference>
<evidence type="ECO:0000256" key="4">
    <source>
        <dbReference type="ARBA" id="ARBA00022833"/>
    </source>
</evidence>
<feature type="compositionally biased region" description="Basic and acidic residues" evidence="5">
    <location>
        <begin position="281"/>
        <end position="291"/>
    </location>
</feature>
<dbReference type="InterPro" id="IPR037321">
    <property type="entry name" value="KIN17-like"/>
</dbReference>
<dbReference type="InterPro" id="IPR014722">
    <property type="entry name" value="Rib_uL2_dom2"/>
</dbReference>
<dbReference type="InterPro" id="IPR013087">
    <property type="entry name" value="Znf_C2H2_type"/>
</dbReference>
<dbReference type="PROSITE" id="PS00028">
    <property type="entry name" value="ZINC_FINGER_C2H2_1"/>
    <property type="match status" value="1"/>
</dbReference>
<reference evidence="7" key="1">
    <citation type="submission" date="2021-01" db="EMBL/GenBank/DDBJ databases">
        <authorList>
            <person name="Corre E."/>
            <person name="Pelletier E."/>
            <person name="Niang G."/>
            <person name="Scheremetjew M."/>
            <person name="Finn R."/>
            <person name="Kale V."/>
            <person name="Holt S."/>
            <person name="Cochrane G."/>
            <person name="Meng A."/>
            <person name="Brown T."/>
            <person name="Cohen L."/>
        </authorList>
    </citation>
    <scope>NUCLEOTIDE SEQUENCE</scope>
    <source>
        <strain evidence="7">Isolate 1302-5</strain>
    </source>
</reference>
<dbReference type="InterPro" id="IPR036236">
    <property type="entry name" value="Znf_C2H2_sf"/>
</dbReference>
<keyword evidence="2" id="KW-0479">Metal-binding</keyword>
<dbReference type="GO" id="GO:0003690">
    <property type="term" value="F:double-stranded DNA binding"/>
    <property type="evidence" value="ECO:0007669"/>
    <property type="project" value="TreeGrafter"/>
</dbReference>
<keyword evidence="4" id="KW-0862">Zinc</keyword>
<organism evidence="7">
    <name type="scientific">Odontella aurita</name>
    <dbReference type="NCBI Taxonomy" id="265563"/>
    <lineage>
        <taxon>Eukaryota</taxon>
        <taxon>Sar</taxon>
        <taxon>Stramenopiles</taxon>
        <taxon>Ochrophyta</taxon>
        <taxon>Bacillariophyta</taxon>
        <taxon>Mediophyceae</taxon>
        <taxon>Biddulphiophycidae</taxon>
        <taxon>Eupodiscales</taxon>
        <taxon>Odontellaceae</taxon>
        <taxon>Odontella</taxon>
    </lineage>
</organism>
<evidence type="ECO:0000256" key="3">
    <source>
        <dbReference type="ARBA" id="ARBA00022771"/>
    </source>
</evidence>
<feature type="compositionally biased region" description="Basic and acidic residues" evidence="5">
    <location>
        <begin position="247"/>
        <end position="262"/>
    </location>
</feature>